<dbReference type="Proteomes" id="UP001597342">
    <property type="component" value="Unassembled WGS sequence"/>
</dbReference>
<dbReference type="EMBL" id="JBHUHU010000003">
    <property type="protein sequence ID" value="MFD2100562.1"/>
    <property type="molecule type" value="Genomic_DNA"/>
</dbReference>
<feature type="transmembrane region" description="Helical" evidence="1">
    <location>
        <begin position="241"/>
        <end position="266"/>
    </location>
</feature>
<feature type="transmembrane region" description="Helical" evidence="1">
    <location>
        <begin position="36"/>
        <end position="56"/>
    </location>
</feature>
<comment type="caution">
    <text evidence="2">The sequence shown here is derived from an EMBL/GenBank/DDBJ whole genome shotgun (WGS) entry which is preliminary data.</text>
</comment>
<reference evidence="3" key="1">
    <citation type="journal article" date="2019" name="Int. J. Syst. Evol. Microbiol.">
        <title>The Global Catalogue of Microorganisms (GCM) 10K type strain sequencing project: providing services to taxonomists for standard genome sequencing and annotation.</title>
        <authorList>
            <consortium name="The Broad Institute Genomics Platform"/>
            <consortium name="The Broad Institute Genome Sequencing Center for Infectious Disease"/>
            <person name="Wu L."/>
            <person name="Ma J."/>
        </authorList>
    </citation>
    <scope>NUCLEOTIDE SEQUENCE [LARGE SCALE GENOMIC DNA]</scope>
    <source>
        <strain evidence="3">JCM 3389</strain>
    </source>
</reference>
<keyword evidence="1" id="KW-0812">Transmembrane</keyword>
<evidence type="ECO:0000256" key="1">
    <source>
        <dbReference type="SAM" id="Phobius"/>
    </source>
</evidence>
<protein>
    <submittedName>
        <fullName evidence="2">Uncharacterized protein</fullName>
    </submittedName>
</protein>
<keyword evidence="1" id="KW-1133">Transmembrane helix</keyword>
<organism evidence="2 3">
    <name type="scientific">Flagellimonas iocasae</name>
    <dbReference type="NCBI Taxonomy" id="2055905"/>
    <lineage>
        <taxon>Bacteria</taxon>
        <taxon>Pseudomonadati</taxon>
        <taxon>Bacteroidota</taxon>
        <taxon>Flavobacteriia</taxon>
        <taxon>Flavobacteriales</taxon>
        <taxon>Flavobacteriaceae</taxon>
        <taxon>Flagellimonas</taxon>
    </lineage>
</organism>
<evidence type="ECO:0000313" key="2">
    <source>
        <dbReference type="EMBL" id="MFD2100562.1"/>
    </source>
</evidence>
<accession>A0ABW4XZU4</accession>
<sequence>MVVLVFKLNQLLLLFFLSISLSLFFLKTKKRPLDNLIKISALFILIHIVIFPLFYLSQLKKDSKSFEFDNYIKNIEKDNALNDIRSNLKPNEIEKRLELIKELLSDGNENLYLKLSEIYNSNQIYRLNNFLFIGRINEFEKGPPGTGLKYERLIYIYNIDGIHKKDIVEYVGSVQDTIKGSLFNFLSLEKQILENKLSDFSSLNHEIEKQENFWTYSRILPYVINIFNTDNIKPKSRSANFLFFTHNFIVVVFIIGLLGSSLYSIINQKK</sequence>
<gene>
    <name evidence="2" type="ORF">ACFSJE_12295</name>
</gene>
<evidence type="ECO:0000313" key="3">
    <source>
        <dbReference type="Proteomes" id="UP001597342"/>
    </source>
</evidence>
<keyword evidence="1" id="KW-0472">Membrane</keyword>
<proteinExistence type="predicted"/>
<name>A0ABW4XZU4_9FLAO</name>
<dbReference type="RefSeq" id="WP_379831267.1">
    <property type="nucleotide sequence ID" value="NZ_JBHUHU010000003.1"/>
</dbReference>
<keyword evidence="3" id="KW-1185">Reference proteome</keyword>